<evidence type="ECO:0000256" key="2">
    <source>
        <dbReference type="ARBA" id="ARBA00009256"/>
    </source>
</evidence>
<evidence type="ECO:0000256" key="8">
    <source>
        <dbReference type="HAMAP-Rule" id="MF_00158"/>
    </source>
</evidence>
<dbReference type="InterPro" id="IPR042176">
    <property type="entry name" value="Pantoate_ligase_C"/>
</dbReference>
<evidence type="ECO:0000256" key="6">
    <source>
        <dbReference type="ARBA" id="ARBA00022840"/>
    </source>
</evidence>
<feature type="binding site" evidence="8">
    <location>
        <begin position="144"/>
        <end position="147"/>
    </location>
    <ligand>
        <name>ATP</name>
        <dbReference type="ChEBI" id="CHEBI:30616"/>
    </ligand>
</feature>
<reference evidence="10" key="1">
    <citation type="submission" date="2015-08" db="EMBL/GenBank/DDBJ databases">
        <title>Comparative genomics of the Campylobacter concisus group.</title>
        <authorList>
            <person name="Miller W.G."/>
            <person name="Yee E."/>
            <person name="Chapman M.H."/>
            <person name="Huynh S."/>
            <person name="Bono J.L."/>
            <person name="On S.L.W."/>
            <person name="St Leger J."/>
            <person name="Foster G."/>
            <person name="Parker C.T."/>
        </authorList>
    </citation>
    <scope>NUCLEOTIDE SEQUENCE [LARGE SCALE GENOMIC DNA]</scope>
    <source>
        <strain evidence="10">ATCC 33237</strain>
    </source>
</reference>
<comment type="similarity">
    <text evidence="2 8">Belongs to the pantothenate synthetase family.</text>
</comment>
<dbReference type="PANTHER" id="PTHR21299:SF1">
    <property type="entry name" value="PANTOATE--BETA-ALANINE LIGASE"/>
    <property type="match status" value="1"/>
</dbReference>
<feature type="active site" description="Proton donor" evidence="8">
    <location>
        <position position="34"/>
    </location>
</feature>
<dbReference type="GeneID" id="28662530"/>
<keyword evidence="5 8" id="KW-0547">Nucleotide-binding</keyword>
<dbReference type="PATRIC" id="fig|199.248.peg.886"/>
<keyword evidence="3 8" id="KW-0436">Ligase</keyword>
<comment type="catalytic activity">
    <reaction evidence="7 8">
        <text>(R)-pantoate + beta-alanine + ATP = (R)-pantothenate + AMP + diphosphate + H(+)</text>
        <dbReference type="Rhea" id="RHEA:10912"/>
        <dbReference type="ChEBI" id="CHEBI:15378"/>
        <dbReference type="ChEBI" id="CHEBI:15980"/>
        <dbReference type="ChEBI" id="CHEBI:29032"/>
        <dbReference type="ChEBI" id="CHEBI:30616"/>
        <dbReference type="ChEBI" id="CHEBI:33019"/>
        <dbReference type="ChEBI" id="CHEBI:57966"/>
        <dbReference type="ChEBI" id="CHEBI:456215"/>
        <dbReference type="EC" id="6.3.2.1"/>
    </reaction>
</comment>
<dbReference type="HAMAP" id="MF_00158">
    <property type="entry name" value="PanC"/>
    <property type="match status" value="1"/>
</dbReference>
<sequence>MQIIRTIKELQNFVSSTSSKIGFVPTMGALHDGHVSLIKKCVSENEISIVSTFVNPTQFLPGEDLDKYPRNEQNDIKICEQNGVSAIFIPDANELYFEDEPLIIAPKKFSAILEGKTRPGHFDGVLRVLNKLFRLTRANSVYMGKKDTQQLIIVQNMIKTFFLNTSLVACDIVREPDGLALSSRNVYICDEDKCNALRLSRSLNKAQNLIQNGEEDTSEIKTKMLEVLEPLKVDYVAITDRNLNEISKIEKNNTIILVAAYVGKTRLIDNIWI</sequence>
<accession>A0A0M5TI99</accession>
<dbReference type="EC" id="6.3.2.1" evidence="8"/>
<evidence type="ECO:0000256" key="7">
    <source>
        <dbReference type="ARBA" id="ARBA00048258"/>
    </source>
</evidence>
<feature type="binding site" evidence="8">
    <location>
        <position position="58"/>
    </location>
    <ligand>
        <name>(R)-pantoate</name>
        <dbReference type="ChEBI" id="CHEBI:15980"/>
    </ligand>
</feature>
<dbReference type="Gene3D" id="3.30.1300.10">
    <property type="entry name" value="Pantoate-beta-alanine ligase, C-terminal domain"/>
    <property type="match status" value="1"/>
</dbReference>
<evidence type="ECO:0000256" key="4">
    <source>
        <dbReference type="ARBA" id="ARBA00022655"/>
    </source>
</evidence>
<keyword evidence="8" id="KW-0963">Cytoplasm</keyword>
<comment type="pathway">
    <text evidence="1 8">Cofactor biosynthesis; (R)-pantothenate biosynthesis; (R)-pantothenate from (R)-pantoate and beta-alanine: step 1/1.</text>
</comment>
<dbReference type="UniPathway" id="UPA00028">
    <property type="reaction ID" value="UER00005"/>
</dbReference>
<dbReference type="PANTHER" id="PTHR21299">
    <property type="entry name" value="CYTIDYLATE KINASE/PANTOATE-BETA-ALANINE LIGASE"/>
    <property type="match status" value="1"/>
</dbReference>
<dbReference type="Gene3D" id="3.40.50.620">
    <property type="entry name" value="HUPs"/>
    <property type="match status" value="1"/>
</dbReference>
<feature type="binding site" evidence="8">
    <location>
        <position position="173"/>
    </location>
    <ligand>
        <name>ATP</name>
        <dbReference type="ChEBI" id="CHEBI:30616"/>
    </ligand>
</feature>
<dbReference type="SUPFAM" id="SSF52374">
    <property type="entry name" value="Nucleotidylyl transferase"/>
    <property type="match status" value="1"/>
</dbReference>
<organism evidence="9 10">
    <name type="scientific">Campylobacter concisus</name>
    <dbReference type="NCBI Taxonomy" id="199"/>
    <lineage>
        <taxon>Bacteria</taxon>
        <taxon>Pseudomonadati</taxon>
        <taxon>Campylobacterota</taxon>
        <taxon>Epsilonproteobacteria</taxon>
        <taxon>Campylobacterales</taxon>
        <taxon>Campylobacteraceae</taxon>
        <taxon>Campylobacter</taxon>
    </lineage>
</organism>
<comment type="subunit">
    <text evidence="8">Homodimer.</text>
</comment>
<feature type="binding site" evidence="8">
    <location>
        <position position="150"/>
    </location>
    <ligand>
        <name>(R)-pantoate</name>
        <dbReference type="ChEBI" id="CHEBI:15980"/>
    </ligand>
</feature>
<dbReference type="GO" id="GO:0005829">
    <property type="term" value="C:cytosol"/>
    <property type="evidence" value="ECO:0007669"/>
    <property type="project" value="TreeGrafter"/>
</dbReference>
<dbReference type="NCBIfam" id="TIGR00018">
    <property type="entry name" value="panC"/>
    <property type="match status" value="1"/>
</dbReference>
<keyword evidence="4 8" id="KW-0566">Pantothenate biosynthesis</keyword>
<comment type="miscellaneous">
    <text evidence="8">The reaction proceeds by a bi uni uni bi ping pong mechanism.</text>
</comment>
<dbReference type="GO" id="GO:0005524">
    <property type="term" value="F:ATP binding"/>
    <property type="evidence" value="ECO:0007669"/>
    <property type="project" value="UniProtKB-KW"/>
</dbReference>
<dbReference type="CDD" id="cd00560">
    <property type="entry name" value="PanC"/>
    <property type="match status" value="1"/>
</dbReference>
<dbReference type="Proteomes" id="UP000066049">
    <property type="component" value="Chromosome"/>
</dbReference>
<evidence type="ECO:0000313" key="9">
    <source>
        <dbReference type="EMBL" id="ALF47537.1"/>
    </source>
</evidence>
<keyword evidence="6 8" id="KW-0067">ATP-binding</keyword>
<feature type="binding site" evidence="8">
    <location>
        <begin position="27"/>
        <end position="34"/>
    </location>
    <ligand>
        <name>ATP</name>
        <dbReference type="ChEBI" id="CHEBI:30616"/>
    </ligand>
</feature>
<dbReference type="GO" id="GO:0004592">
    <property type="term" value="F:pantoate-beta-alanine ligase activity"/>
    <property type="evidence" value="ECO:0007669"/>
    <property type="project" value="UniProtKB-UniRule"/>
</dbReference>
<proteinExistence type="inferred from homology"/>
<dbReference type="AlphaFoldDB" id="A0A0M5TI99"/>
<name>A0A0M5TI99_9BACT</name>
<evidence type="ECO:0000256" key="3">
    <source>
        <dbReference type="ARBA" id="ARBA00022598"/>
    </source>
</evidence>
<comment type="subcellular location">
    <subcellularLocation>
        <location evidence="8">Cytoplasm</location>
    </subcellularLocation>
</comment>
<protein>
    <recommendedName>
        <fullName evidence="8">Pantothenate synthetase</fullName>
        <shortName evidence="8">PS</shortName>
        <ecNumber evidence="8">6.3.2.1</ecNumber>
    </recommendedName>
    <alternativeName>
        <fullName evidence="8">Pantoate--beta-alanine ligase</fullName>
    </alternativeName>
    <alternativeName>
        <fullName evidence="8">Pantoate-activating enzyme</fullName>
    </alternativeName>
</protein>
<feature type="binding site" evidence="8">
    <location>
        <position position="58"/>
    </location>
    <ligand>
        <name>beta-alanine</name>
        <dbReference type="ChEBI" id="CHEBI:57966"/>
    </ligand>
</feature>
<dbReference type="Pfam" id="PF02569">
    <property type="entry name" value="Pantoate_ligase"/>
    <property type="match status" value="1"/>
</dbReference>
<dbReference type="RefSeq" id="WP_054196548.1">
    <property type="nucleotide sequence ID" value="NZ_CABMKQ010000060.1"/>
</dbReference>
<evidence type="ECO:0000313" key="10">
    <source>
        <dbReference type="Proteomes" id="UP000066049"/>
    </source>
</evidence>
<dbReference type="KEGG" id="ccoc:CCON33237_0854"/>
<dbReference type="GO" id="GO:0015940">
    <property type="term" value="P:pantothenate biosynthetic process"/>
    <property type="evidence" value="ECO:0007669"/>
    <property type="project" value="UniProtKB-UniRule"/>
</dbReference>
<feature type="binding site" evidence="8">
    <location>
        <begin position="181"/>
        <end position="184"/>
    </location>
    <ligand>
        <name>ATP</name>
        <dbReference type="ChEBI" id="CHEBI:30616"/>
    </ligand>
</feature>
<evidence type="ECO:0000256" key="5">
    <source>
        <dbReference type="ARBA" id="ARBA00022741"/>
    </source>
</evidence>
<comment type="function">
    <text evidence="8">Catalyzes the condensation of pantoate with beta-alanine in an ATP-dependent reaction via a pantoyl-adenylate intermediate.</text>
</comment>
<gene>
    <name evidence="8 9" type="primary">panC</name>
    <name evidence="9" type="ORF">CCON33237_0854</name>
</gene>
<evidence type="ECO:0000256" key="1">
    <source>
        <dbReference type="ARBA" id="ARBA00004990"/>
    </source>
</evidence>
<dbReference type="EMBL" id="CP012541">
    <property type="protein sequence ID" value="ALF47537.1"/>
    <property type="molecule type" value="Genomic_DNA"/>
</dbReference>
<dbReference type="InterPro" id="IPR014729">
    <property type="entry name" value="Rossmann-like_a/b/a_fold"/>
</dbReference>
<dbReference type="InterPro" id="IPR003721">
    <property type="entry name" value="Pantoate_ligase"/>
</dbReference>